<keyword evidence="2" id="KW-1185">Reference proteome</keyword>
<evidence type="ECO:0000313" key="1">
    <source>
        <dbReference type="EMBL" id="CAG9986516.1"/>
    </source>
</evidence>
<reference evidence="1" key="1">
    <citation type="submission" date="2021-10" db="EMBL/GenBank/DDBJ databases">
        <authorList>
            <person name="Piombo E."/>
        </authorList>
    </citation>
    <scope>NUCLEOTIDE SEQUENCE</scope>
</reference>
<dbReference type="EMBL" id="CABFNO020001405">
    <property type="protein sequence ID" value="CAG9986516.1"/>
    <property type="molecule type" value="Genomic_DNA"/>
</dbReference>
<name>A0A9N9UG60_9HYPO</name>
<organism evidence="1 2">
    <name type="scientific">Clonostachys byssicola</name>
    <dbReference type="NCBI Taxonomy" id="160290"/>
    <lineage>
        <taxon>Eukaryota</taxon>
        <taxon>Fungi</taxon>
        <taxon>Dikarya</taxon>
        <taxon>Ascomycota</taxon>
        <taxon>Pezizomycotina</taxon>
        <taxon>Sordariomycetes</taxon>
        <taxon>Hypocreomycetidae</taxon>
        <taxon>Hypocreales</taxon>
        <taxon>Bionectriaceae</taxon>
        <taxon>Clonostachys</taxon>
    </lineage>
</organism>
<dbReference type="Proteomes" id="UP000754883">
    <property type="component" value="Unassembled WGS sequence"/>
</dbReference>
<accession>A0A9N9UG60</accession>
<proteinExistence type="predicted"/>
<gene>
    <name evidence="1" type="ORF">CBYS24578_00007710</name>
</gene>
<evidence type="ECO:0000313" key="2">
    <source>
        <dbReference type="Proteomes" id="UP000754883"/>
    </source>
</evidence>
<sequence length="60" mass="6763">MLSYLKHSYMRTDLVLDFLKSTNYVPETRKLEHADEMAAVKGKASGIHPLLGFASHNVDD</sequence>
<comment type="caution">
    <text evidence="1">The sequence shown here is derived from an EMBL/GenBank/DDBJ whole genome shotgun (WGS) entry which is preliminary data.</text>
</comment>
<dbReference type="AlphaFoldDB" id="A0A9N9UG60"/>
<protein>
    <submittedName>
        <fullName evidence="1">Uncharacterized protein</fullName>
    </submittedName>
</protein>